<evidence type="ECO:0000313" key="2">
    <source>
        <dbReference type="Proteomes" id="UP000053237"/>
    </source>
</evidence>
<dbReference type="EMBL" id="CAIX01000181">
    <property type="protein sequence ID" value="CCI10257.1"/>
    <property type="molecule type" value="Genomic_DNA"/>
</dbReference>
<sequence>MEIPKITQKKSLDTSHINAEIISFTKSRHKRQLHKPRNHTLKHTADTKRYQREISFFCIVSGSDCKGNMLLYFLLPVSYERYILVKIAKLNFAHNSRLRKETMLGYLEAMFWPM</sequence>
<comment type="caution">
    <text evidence="1">The sequence shown here is derived from an EMBL/GenBank/DDBJ whole genome shotgun (WGS) entry which is preliminary data.</text>
</comment>
<accession>A0A024FTK0</accession>
<dbReference type="AlphaFoldDB" id="A0A024FTK0"/>
<gene>
    <name evidence="1" type="ORF">BN9_087000</name>
</gene>
<protein>
    <submittedName>
        <fullName evidence="1">Uncharacterized protein</fullName>
    </submittedName>
</protein>
<name>A0A024FTK0_9STRA</name>
<dbReference type="InParanoid" id="A0A024FTK0"/>
<evidence type="ECO:0000313" key="1">
    <source>
        <dbReference type="EMBL" id="CCI10257.1"/>
    </source>
</evidence>
<dbReference type="Proteomes" id="UP000053237">
    <property type="component" value="Unassembled WGS sequence"/>
</dbReference>
<keyword evidence="2" id="KW-1185">Reference proteome</keyword>
<reference evidence="1 2" key="1">
    <citation type="submission" date="2012-05" db="EMBL/GenBank/DDBJ databases">
        <title>Recombination and specialization in a pathogen metapopulation.</title>
        <authorList>
            <person name="Gardiner A."/>
            <person name="Kemen E."/>
            <person name="Schultz-Larsen T."/>
            <person name="MacLean D."/>
            <person name="Van Oosterhout C."/>
            <person name="Jones J.D.G."/>
        </authorList>
    </citation>
    <scope>NUCLEOTIDE SEQUENCE [LARGE SCALE GENOMIC DNA]</scope>
    <source>
        <strain evidence="1 2">Ac Nc2</strain>
    </source>
</reference>
<proteinExistence type="predicted"/>
<organism evidence="1 2">
    <name type="scientific">Albugo candida</name>
    <dbReference type="NCBI Taxonomy" id="65357"/>
    <lineage>
        <taxon>Eukaryota</taxon>
        <taxon>Sar</taxon>
        <taxon>Stramenopiles</taxon>
        <taxon>Oomycota</taxon>
        <taxon>Peronosporomycetes</taxon>
        <taxon>Albuginales</taxon>
        <taxon>Albuginaceae</taxon>
        <taxon>Albugo</taxon>
    </lineage>
</organism>